<evidence type="ECO:0000256" key="7">
    <source>
        <dbReference type="SAM" id="MobiDB-lite"/>
    </source>
</evidence>
<name>A0ABD5WFN7_9EURY</name>
<evidence type="ECO:0000256" key="2">
    <source>
        <dbReference type="ARBA" id="ARBA00022679"/>
    </source>
</evidence>
<dbReference type="SUPFAM" id="SSF56672">
    <property type="entry name" value="DNA/RNA polymerases"/>
    <property type="match status" value="1"/>
</dbReference>
<dbReference type="PANTHER" id="PTHR10322">
    <property type="entry name" value="DNA POLYMERASE CATALYTIC SUBUNIT"/>
    <property type="match status" value="1"/>
</dbReference>
<dbReference type="EC" id="2.7.7.7" evidence="1"/>
<keyword evidence="4" id="KW-0239">DNA-directed DNA polymerase</keyword>
<protein>
    <recommendedName>
        <fullName evidence="1">DNA-directed DNA polymerase</fullName>
        <ecNumber evidence="1">2.7.7.7</ecNumber>
    </recommendedName>
</protein>
<dbReference type="EMBL" id="JBHTAH010000004">
    <property type="protein sequence ID" value="MFC7069323.1"/>
    <property type="molecule type" value="Genomic_DNA"/>
</dbReference>
<feature type="compositionally biased region" description="Basic and acidic residues" evidence="7">
    <location>
        <begin position="625"/>
        <end position="642"/>
    </location>
</feature>
<dbReference type="InterPro" id="IPR042087">
    <property type="entry name" value="DNA_pol_B_thumb"/>
</dbReference>
<comment type="caution">
    <text evidence="9">The sequence shown here is derived from an EMBL/GenBank/DDBJ whole genome shotgun (WGS) entry which is preliminary data.</text>
</comment>
<dbReference type="Gene3D" id="1.10.132.60">
    <property type="entry name" value="DNA polymerase family B, C-terminal domain"/>
    <property type="match status" value="1"/>
</dbReference>
<evidence type="ECO:0000256" key="3">
    <source>
        <dbReference type="ARBA" id="ARBA00022695"/>
    </source>
</evidence>
<evidence type="ECO:0000256" key="4">
    <source>
        <dbReference type="ARBA" id="ARBA00022932"/>
    </source>
</evidence>
<feature type="region of interest" description="Disordered" evidence="7">
    <location>
        <begin position="17"/>
        <end position="53"/>
    </location>
</feature>
<evidence type="ECO:0000313" key="9">
    <source>
        <dbReference type="EMBL" id="MFC7069323.1"/>
    </source>
</evidence>
<dbReference type="AlphaFoldDB" id="A0ABD5WFN7"/>
<dbReference type="InterPro" id="IPR050240">
    <property type="entry name" value="DNA_pol_type-B"/>
</dbReference>
<keyword evidence="10" id="KW-1185">Reference proteome</keyword>
<keyword evidence="5" id="KW-0238">DNA-binding</keyword>
<sequence length="784" mass="83777">MTVAVEFVDGEAVVWERPDGWAGEGGRGDAGRGEADPSTAGPRAVPRRDPDYEPGFLVAGPSRARARLADWLAGDDRVTGVATVRRYRSLADREGDRLLRVRVRDPDAVRPVARRVRRGFERAHLSPGALRLYDVDLDPTARYCLDTGTPPVPDDAPDGLATLRVDLPEDAIAAGDASAPSLDGERVAGAGDERDAVEALRGALARRDPDALVVSSAALLPLVADRADALGAAFRWGRHPERRVRQVAGANSYESYGRVGFSPARYVVPGRAVVDRAGSFLWGDGGLPGLVYLARRSRRPLQAAARASIGGILTSMQVFHARGRGVHAPWRPWEPERFKPLATLHDADRGGLTLSPEVGVHEDVVEVDFASLYPAVIRAHNVSPETVRCDCCGDGDPGTTTVPGLGYRLCRREGFLPGVLARLLDDRADAKRVVADGTPGVVGRDVVAPAAAGRIADAIKWVLVSCFGYQGYRNAKFGRIECHEAINAYAREALLDAKDAFEAGGWRVAHAIVDSVWVTPADRTADPTPASDLAAAVSDAVGVPLELEARYDWVCFVPKRDSRAGALTKYFGRRADGGYRVRGIECRQHSTTAFVADAQREMVRALCGEAVEGSDASEAGDDGDGVERGDGDGVDGDERGDPADADGSLVDDPPAAACRVLARRLRALRSGDVDPADLVIRTRASKDPAAYTRDTLTAAALARYERAGVDRAAGQSLAYVVTDDGARGAGRVRLAFEEPDGYDAAVYRERLLRAAASVVSPFGWDRDDVTAFLGDGRDARLSTF</sequence>
<dbReference type="RefSeq" id="WP_390210200.1">
    <property type="nucleotide sequence ID" value="NZ_JBHTAH010000004.1"/>
</dbReference>
<comment type="catalytic activity">
    <reaction evidence="6">
        <text>DNA(n) + a 2'-deoxyribonucleoside 5'-triphosphate = DNA(n+1) + diphosphate</text>
        <dbReference type="Rhea" id="RHEA:22508"/>
        <dbReference type="Rhea" id="RHEA-COMP:17339"/>
        <dbReference type="Rhea" id="RHEA-COMP:17340"/>
        <dbReference type="ChEBI" id="CHEBI:33019"/>
        <dbReference type="ChEBI" id="CHEBI:61560"/>
        <dbReference type="ChEBI" id="CHEBI:173112"/>
        <dbReference type="EC" id="2.7.7.7"/>
    </reaction>
</comment>
<evidence type="ECO:0000313" key="10">
    <source>
        <dbReference type="Proteomes" id="UP001596461"/>
    </source>
</evidence>
<reference evidence="9 10" key="1">
    <citation type="journal article" date="2019" name="Int. J. Syst. Evol. Microbiol.">
        <title>The Global Catalogue of Microorganisms (GCM) 10K type strain sequencing project: providing services to taxonomists for standard genome sequencing and annotation.</title>
        <authorList>
            <consortium name="The Broad Institute Genomics Platform"/>
            <consortium name="The Broad Institute Genome Sequencing Center for Infectious Disease"/>
            <person name="Wu L."/>
            <person name="Ma J."/>
        </authorList>
    </citation>
    <scope>NUCLEOTIDE SEQUENCE [LARGE SCALE GENOMIC DNA]</scope>
    <source>
        <strain evidence="9 10">DT31</strain>
    </source>
</reference>
<feature type="domain" description="DNA-directed DNA polymerase family B multifunctional" evidence="8">
    <location>
        <begin position="349"/>
        <end position="724"/>
    </location>
</feature>
<dbReference type="Pfam" id="PF00136">
    <property type="entry name" value="DNA_pol_B"/>
    <property type="match status" value="1"/>
</dbReference>
<keyword evidence="2" id="KW-0808">Transferase</keyword>
<organism evidence="9 10">
    <name type="scientific">Halobaculum lipolyticum</name>
    <dbReference type="NCBI Taxonomy" id="3032001"/>
    <lineage>
        <taxon>Archaea</taxon>
        <taxon>Methanobacteriati</taxon>
        <taxon>Methanobacteriota</taxon>
        <taxon>Stenosarchaea group</taxon>
        <taxon>Halobacteria</taxon>
        <taxon>Halobacteriales</taxon>
        <taxon>Haloferacaceae</taxon>
        <taxon>Halobaculum</taxon>
    </lineage>
</organism>
<feature type="region of interest" description="Disordered" evidence="7">
    <location>
        <begin position="613"/>
        <end position="652"/>
    </location>
</feature>
<evidence type="ECO:0000259" key="8">
    <source>
        <dbReference type="Pfam" id="PF00136"/>
    </source>
</evidence>
<evidence type="ECO:0000256" key="1">
    <source>
        <dbReference type="ARBA" id="ARBA00012417"/>
    </source>
</evidence>
<dbReference type="Gene3D" id="1.10.287.690">
    <property type="entry name" value="Helix hairpin bin"/>
    <property type="match status" value="1"/>
</dbReference>
<gene>
    <name evidence="9" type="ORF">ACFQL9_06685</name>
</gene>
<dbReference type="InterPro" id="IPR043502">
    <property type="entry name" value="DNA/RNA_pol_sf"/>
</dbReference>
<accession>A0ABD5WFN7</accession>
<dbReference type="GO" id="GO:0003677">
    <property type="term" value="F:DNA binding"/>
    <property type="evidence" value="ECO:0007669"/>
    <property type="project" value="UniProtKB-KW"/>
</dbReference>
<feature type="compositionally biased region" description="Basic and acidic residues" evidence="7">
    <location>
        <begin position="26"/>
        <end position="35"/>
    </location>
</feature>
<keyword evidence="3" id="KW-0548">Nucleotidyltransferase</keyword>
<dbReference type="Gene3D" id="3.90.1600.10">
    <property type="entry name" value="Palm domain of DNA polymerase"/>
    <property type="match status" value="1"/>
</dbReference>
<evidence type="ECO:0000256" key="6">
    <source>
        <dbReference type="ARBA" id="ARBA00049244"/>
    </source>
</evidence>
<proteinExistence type="predicted"/>
<dbReference type="InterPro" id="IPR023211">
    <property type="entry name" value="DNA_pol_palm_dom_sf"/>
</dbReference>
<dbReference type="PANTHER" id="PTHR10322:SF23">
    <property type="entry name" value="DNA POLYMERASE DELTA CATALYTIC SUBUNIT"/>
    <property type="match status" value="1"/>
</dbReference>
<dbReference type="Proteomes" id="UP001596461">
    <property type="component" value="Unassembled WGS sequence"/>
</dbReference>
<dbReference type="InterPro" id="IPR006134">
    <property type="entry name" value="DNA-dir_DNA_pol_B_multi_dom"/>
</dbReference>
<dbReference type="GO" id="GO:0003887">
    <property type="term" value="F:DNA-directed DNA polymerase activity"/>
    <property type="evidence" value="ECO:0007669"/>
    <property type="project" value="UniProtKB-KW"/>
</dbReference>
<evidence type="ECO:0000256" key="5">
    <source>
        <dbReference type="ARBA" id="ARBA00023125"/>
    </source>
</evidence>